<evidence type="ECO:0000256" key="2">
    <source>
        <dbReference type="SAM" id="MobiDB-lite"/>
    </source>
</evidence>
<feature type="coiled-coil region" evidence="1">
    <location>
        <begin position="394"/>
        <end position="432"/>
    </location>
</feature>
<sequence>MIGDIVVREADDTRKKVRVTVPRAETRVNRSGTSKFAAFIISIDLGQDIWQVERRYSALFDFHSKAQARGLEAISGRGFPGKVLIGTGLTTEQDAKRLQALESYLQAVCAADETYFLESFCAQDAAENNKAIIQISQKAREEEQEQLAARKTVLEAQVRRLSKLEAQLPSARKIAACLILRVFLGHRPGRAFYKWYTYKIIRKIDQQDTTKRLQDEIQELNTEKVNLQSQLKAINEQMTELQRKSETQLIKFDEREKNVVIQFEQEALALRHDLESRLDAAISENEQLKASLATANKRADAAESLAAVANRNLEAEISAESTRAGAQANLALAIDEARVAHEAELTRLRAELDETRNRHAEAMEHSARSHAIETQTWLQNEIIRVQNETNLRVAAEFETKLENAHAQIIDLNKVHEAKLAQVMIQFSELEKRALTAEKHLLDTNNATSSSVTQVRTDFERIQAATEENHKSHIERLKAQHDDTLNRQAKKHAEECATLQNQLAAMKNELDHVAQAKTTAEARAYFAFADADNLAQAKVAAESRAHATLIEAQNTKLVADESLAQAKESNRVAQHKINQLEARLQTALNDIESSKSIAASAVKERTESEAKFAADIAEIEAQQKTALADIDIQHTKEVRELETKVQNAQAQAIKLQAELEALIQSESETKLALTSREEASTDLESRLSIATKENSELRSSISATERRAEAAEAMAAAANRNLEAELSAGTSRAAAQTSLANAINDTRAEFDRLLSSAQASHKVELDRLETELRDACERESQIRTELEAARSTLNTLGREKAAAETKAHIAFNDAERVRMNANELVQAKAAAEMRADMALAEAKAARANAENLSKAAAEARAQATLSQGESTSSHSVALSEAQAKIAETESRLATAERAAAEQYQELETRHASVIAESNQLRESLDQVSTRAEIAEKDAVAARAELDRFLTESLSMQQEEAEKQAKYTETLNALQLECAEAKAANIRLKEANYAAEERAHTALENLRDLTQSKNMIEAERDGALTDVASARTVADELRRQFLYQEDSTDASRDNAQLRVDFIDLESKYKSEVEAYSKLTASLQAEVAAIDAKYKIQLEESQTKIKRLEADHTALGVKQIKCKADLDLYSKKFQDQADREVELLQYAVDLRTALNSAISGNEPTVPKAPNFITSNVPSPLMNVDIKKESFSMHNISDLAVKVARQPLSQLWQYKATDAAQLKEIQRGLTTAATKAVANSNISEISNLAINVLRDLTSDDTDNDLGTNFSLASCFHSTSNRSASIDDDDDEGIRNDDAIENGIEETKQQEVVHHHDQDSLSPTVVRYTV</sequence>
<feature type="coiled-coil region" evidence="1">
    <location>
        <begin position="562"/>
        <end position="596"/>
    </location>
</feature>
<protein>
    <recommendedName>
        <fullName evidence="3">PX domain-containing protein</fullName>
    </recommendedName>
</protein>
<dbReference type="PROSITE" id="PS50195">
    <property type="entry name" value="PX"/>
    <property type="match status" value="1"/>
</dbReference>
<feature type="coiled-coil region" evidence="1">
    <location>
        <begin position="693"/>
        <end position="727"/>
    </location>
</feature>
<evidence type="ECO:0000259" key="3">
    <source>
        <dbReference type="PROSITE" id="PS50195"/>
    </source>
</evidence>
<organism evidence="4">
    <name type="scientific">Aureoumbra lagunensis</name>
    <dbReference type="NCBI Taxonomy" id="44058"/>
    <lineage>
        <taxon>Eukaryota</taxon>
        <taxon>Sar</taxon>
        <taxon>Stramenopiles</taxon>
        <taxon>Ochrophyta</taxon>
        <taxon>Pelagophyceae</taxon>
        <taxon>Pelagomonadales</taxon>
        <taxon>Aureoumbra</taxon>
    </lineage>
</organism>
<dbReference type="CDD" id="cd06093">
    <property type="entry name" value="PX_domain"/>
    <property type="match status" value="1"/>
</dbReference>
<accession>A0A7S3K4X0</accession>
<dbReference type="SUPFAM" id="SSF64268">
    <property type="entry name" value="PX domain"/>
    <property type="match status" value="1"/>
</dbReference>
<evidence type="ECO:0000313" key="4">
    <source>
        <dbReference type="EMBL" id="CAE0373519.1"/>
    </source>
</evidence>
<feature type="coiled-coil region" evidence="1">
    <location>
        <begin position="481"/>
        <end position="522"/>
    </location>
</feature>
<feature type="coiled-coil region" evidence="1">
    <location>
        <begin position="338"/>
        <end position="365"/>
    </location>
</feature>
<proteinExistence type="predicted"/>
<dbReference type="GO" id="GO:0035091">
    <property type="term" value="F:phosphatidylinositol binding"/>
    <property type="evidence" value="ECO:0007669"/>
    <property type="project" value="InterPro"/>
</dbReference>
<keyword evidence="1" id="KW-0175">Coiled coil</keyword>
<dbReference type="EMBL" id="HBIJ01022017">
    <property type="protein sequence ID" value="CAE0373519.1"/>
    <property type="molecule type" value="Transcribed_RNA"/>
</dbReference>
<name>A0A7S3K4X0_9STRA</name>
<feature type="compositionally biased region" description="Basic and acidic residues" evidence="2">
    <location>
        <begin position="1303"/>
        <end position="1314"/>
    </location>
</feature>
<feature type="domain" description="PX" evidence="3">
    <location>
        <begin position="17"/>
        <end position="142"/>
    </location>
</feature>
<feature type="coiled-coil region" evidence="1">
    <location>
        <begin position="203"/>
        <end position="312"/>
    </location>
</feature>
<dbReference type="InterPro" id="IPR036871">
    <property type="entry name" value="PX_dom_sf"/>
</dbReference>
<evidence type="ECO:0000256" key="1">
    <source>
        <dbReference type="SAM" id="Coils"/>
    </source>
</evidence>
<feature type="coiled-coil region" evidence="1">
    <location>
        <begin position="630"/>
        <end position="664"/>
    </location>
</feature>
<reference evidence="4" key="1">
    <citation type="submission" date="2021-01" db="EMBL/GenBank/DDBJ databases">
        <authorList>
            <person name="Corre E."/>
            <person name="Pelletier E."/>
            <person name="Niang G."/>
            <person name="Scheremetjew M."/>
            <person name="Finn R."/>
            <person name="Kale V."/>
            <person name="Holt S."/>
            <person name="Cochrane G."/>
            <person name="Meng A."/>
            <person name="Brown T."/>
            <person name="Cohen L."/>
        </authorList>
    </citation>
    <scope>NUCLEOTIDE SEQUENCE</scope>
    <source>
        <strain evidence="4">CCMP1510</strain>
    </source>
</reference>
<feature type="region of interest" description="Disordered" evidence="2">
    <location>
        <begin position="1303"/>
        <end position="1325"/>
    </location>
</feature>
<dbReference type="InterPro" id="IPR001683">
    <property type="entry name" value="PX_dom"/>
</dbReference>
<gene>
    <name evidence="4" type="ORF">ALAG00032_LOCUS14320</name>
</gene>
<dbReference type="Pfam" id="PF00787">
    <property type="entry name" value="PX"/>
    <property type="match status" value="1"/>
</dbReference>
<dbReference type="Gene3D" id="3.30.1520.10">
    <property type="entry name" value="Phox-like domain"/>
    <property type="match status" value="1"/>
</dbReference>
<feature type="coiled-coil region" evidence="1">
    <location>
        <begin position="757"/>
        <end position="989"/>
    </location>
</feature>